<keyword evidence="1" id="KW-0175">Coiled coil</keyword>
<name>A0A8T1W3P5_9STRA</name>
<feature type="compositionally biased region" description="Basic and acidic residues" evidence="2">
    <location>
        <begin position="62"/>
        <end position="84"/>
    </location>
</feature>
<keyword evidence="3" id="KW-0812">Transmembrane</keyword>
<feature type="compositionally biased region" description="Acidic residues" evidence="2">
    <location>
        <begin position="281"/>
        <end position="295"/>
    </location>
</feature>
<keyword evidence="5" id="KW-1185">Reference proteome</keyword>
<feature type="region of interest" description="Disordered" evidence="2">
    <location>
        <begin position="1"/>
        <end position="256"/>
    </location>
</feature>
<organism evidence="4 5">
    <name type="scientific">Phytophthora pseudosyringae</name>
    <dbReference type="NCBI Taxonomy" id="221518"/>
    <lineage>
        <taxon>Eukaryota</taxon>
        <taxon>Sar</taxon>
        <taxon>Stramenopiles</taxon>
        <taxon>Oomycota</taxon>
        <taxon>Peronosporomycetes</taxon>
        <taxon>Peronosporales</taxon>
        <taxon>Peronosporaceae</taxon>
        <taxon>Phytophthora</taxon>
    </lineage>
</organism>
<feature type="compositionally biased region" description="Low complexity" evidence="2">
    <location>
        <begin position="197"/>
        <end position="209"/>
    </location>
</feature>
<feature type="coiled-coil region" evidence="1">
    <location>
        <begin position="1592"/>
        <end position="1631"/>
    </location>
</feature>
<feature type="transmembrane region" description="Helical" evidence="3">
    <location>
        <begin position="959"/>
        <end position="978"/>
    </location>
</feature>
<comment type="caution">
    <text evidence="4">The sequence shown here is derived from an EMBL/GenBank/DDBJ whole genome shotgun (WGS) entry which is preliminary data.</text>
</comment>
<gene>
    <name evidence="4" type="ORF">PHYPSEUDO_012895</name>
</gene>
<dbReference type="OrthoDB" id="10261361at2759"/>
<evidence type="ECO:0000256" key="3">
    <source>
        <dbReference type="SAM" id="Phobius"/>
    </source>
</evidence>
<evidence type="ECO:0000313" key="5">
    <source>
        <dbReference type="Proteomes" id="UP000694044"/>
    </source>
</evidence>
<evidence type="ECO:0000256" key="1">
    <source>
        <dbReference type="SAM" id="Coils"/>
    </source>
</evidence>
<feature type="transmembrane region" description="Helical" evidence="3">
    <location>
        <begin position="902"/>
        <end position="922"/>
    </location>
</feature>
<keyword evidence="3" id="KW-0472">Membrane</keyword>
<keyword evidence="3" id="KW-1133">Transmembrane helix</keyword>
<accession>A0A8T1W3P5</accession>
<feature type="region of interest" description="Disordered" evidence="2">
    <location>
        <begin position="280"/>
        <end position="300"/>
    </location>
</feature>
<reference evidence="4" key="1">
    <citation type="submission" date="2021-02" db="EMBL/GenBank/DDBJ databases">
        <authorList>
            <person name="Palmer J.M."/>
        </authorList>
    </citation>
    <scope>NUCLEOTIDE SEQUENCE</scope>
    <source>
        <strain evidence="4">SCRP734</strain>
    </source>
</reference>
<feature type="transmembrane region" description="Helical" evidence="3">
    <location>
        <begin position="990"/>
        <end position="1018"/>
    </location>
</feature>
<proteinExistence type="predicted"/>
<feature type="compositionally biased region" description="Acidic residues" evidence="2">
    <location>
        <begin position="98"/>
        <end position="118"/>
    </location>
</feature>
<dbReference type="EMBL" id="JAGDFM010000064">
    <property type="protein sequence ID" value="KAG7388237.1"/>
    <property type="molecule type" value="Genomic_DNA"/>
</dbReference>
<evidence type="ECO:0000313" key="4">
    <source>
        <dbReference type="EMBL" id="KAG7388237.1"/>
    </source>
</evidence>
<feature type="compositionally biased region" description="Polar residues" evidence="2">
    <location>
        <begin position="37"/>
        <end position="53"/>
    </location>
</feature>
<dbReference type="Proteomes" id="UP000694044">
    <property type="component" value="Unassembled WGS sequence"/>
</dbReference>
<sequence>MASPRKELETAPSSSPRRQSILDVASDLIASLREKQPSLSPTSSAVKDSTSPSVEGEQGASVDHDDVKNGESVPADRNDKRETETSASEMIRAKENVGDEEAGDASEDCDSEGVELESDVAISTDQIDPLILETEQPQPSDDIKKNSAMNEIDGGGAGTHPSMESDASGSYGAETGEIKAPPGDFDACSGQDSPRRSSFFAQAASSMMATLRERRSSVPSRDANAEEGSTQVTGGDGNDAARRSFGGDQHRNSAEEAATLDLQAATPVVPHEDASHSEIYVGEESDSAGEDSGFDDGDRSLDRRVVTRNTEHALALEQETSRHFSIPVQDSPDRTSERVDGKPTAFTTLAPIGEMSISAGDIPRANVSVNALKRVGAALREVLNFLPETMMKDTCLKQLNSPAATETALDLGILKELRELGGILRGKPVPRLSLQCYNAIRRVESSGEMLLMDQIMELGDARALEFCAQPPEEFKNYGVPSSMRRPEEIQVYRQTKLAELRASVASCTLSTLASAPGPELFALWALVHTSVSSKISAKIAQQVASEEHQPTRQKLRNKAGSLRFAGGEVVADLDAEDGGDEDTIDTSDADELANKIAQNGLVGLKGQLKLNRQQVDAVLQSLREQHRQLVGGWLALFIAKLPPLLRIEIVRDFFQIAGLFFDGLYDPVLEFFRQYHPPDWVWQMIRWLRNIYNVLALDASKLLRYISDSWSVVGTAIFLSSILLMHLMYLVVVIRFWWTMPRTADKVRHGHEATTWATYAIQNARTTKLTTVFITVVLTLYLPLTKLAFNVLVVTHDPNSADAKLVKFVTQYRDGPYWFFFPLEAILLLITFTLSLPVLLVWSIWKNRPSGSLENEDFTFDLDGEKVAFDDKVYTELVSSDPSQLGCPYRSLYAGFERNWSIYKVLQMVAKILMALIVVAAAKSFKTSGLMISISYFFVVVLSKYSQPFIDPFDDTMEFFSKFTALTTVVGATAIACVSQPENISSKAAADVNGFMVFVVVVHIVNMAVMVFVLALGMSGTRVIIKRLIGWLSFSDTCRGVEDGRACAIIPRWDIAKEAKHRVWQSFWRAMLLELAVPTDASDIGNPKRKFKLNKDDDDEQIKGTDRLATLEEAVVASGLKRVESHWCGAEHTYTTQLQQLAREVLEGVDVYWNNPLGARDGHLDSVTCFGKMYVVPYPFHCVVVYDDAQDEAIIRDDCNKNSVLKSHENLSKLLFLNLTPEIMKKRELRQKLRVLSETKTPIKFAFEQTERVFLWPRIIGKRKWKRFNVPVFLTPGFYKFKCKYKTGVIRVLSNGDKAGMMLRVSKSGAMQRVRKWMWGQKWLQLLHKWMHDAPAFQLIKKLFCKPSATQNDSASYEKKSSTRIMADGFNVTIKYKDGTGEVDIPGFGSIPVKGPRKVVVKADHIGLKPSMEESETLSIILKATEAVWEPGLKELREKYRKYRHQLIKKHEDENAALSDAFWYFVYHNPHLSRKKLELYLREHETNPLLQKLPDTHKDALDALYLRQEWVFLNPRQTCWYVFWDDVYARNSGMKKALKREHFDPLLPTAICYKPPMEEKELVSWLKQHDLVWTLTLFHWELISRLFHRKLIAILYDKMADYEKKVEEEREKNEEQNMRKEDQRLRKLMLRGLFQSMRKFGQS</sequence>
<protein>
    <submittedName>
        <fullName evidence="4">Uncharacterized protein</fullName>
    </submittedName>
</protein>
<evidence type="ECO:0000256" key="2">
    <source>
        <dbReference type="SAM" id="MobiDB-lite"/>
    </source>
</evidence>
<feature type="transmembrane region" description="Helical" evidence="3">
    <location>
        <begin position="817"/>
        <end position="845"/>
    </location>
</feature>
<feature type="transmembrane region" description="Helical" evidence="3">
    <location>
        <begin position="710"/>
        <end position="738"/>
    </location>
</feature>